<comment type="similarity">
    <text evidence="1 4">Belongs to the UDP-glycosyltransferase family.</text>
</comment>
<dbReference type="CDD" id="cd03784">
    <property type="entry name" value="GT1_Gtf-like"/>
    <property type="match status" value="1"/>
</dbReference>
<dbReference type="FunFam" id="3.40.50.2000:FF:000103">
    <property type="entry name" value="Glycosyltransferase"/>
    <property type="match status" value="1"/>
</dbReference>
<dbReference type="Pfam" id="PF00201">
    <property type="entry name" value="UDPGT"/>
    <property type="match status" value="1"/>
</dbReference>
<evidence type="ECO:0000313" key="6">
    <source>
        <dbReference type="EMBL" id="PVH34210.1"/>
    </source>
</evidence>
<reference evidence="6" key="1">
    <citation type="submission" date="2018-04" db="EMBL/GenBank/DDBJ databases">
        <title>WGS assembly of Panicum hallii.</title>
        <authorList>
            <person name="Lovell J."/>
            <person name="Jenkins J."/>
            <person name="Lowry D."/>
            <person name="Mamidi S."/>
            <person name="Sreedasyam A."/>
            <person name="Weng X."/>
            <person name="Barry K."/>
            <person name="Bonette J."/>
            <person name="Campitelli B."/>
            <person name="Daum C."/>
            <person name="Gordon S."/>
            <person name="Gould B."/>
            <person name="Lipzen A."/>
            <person name="Macqueen A."/>
            <person name="Palacio-Mejia J."/>
            <person name="Plott C."/>
            <person name="Shakirov E."/>
            <person name="Shu S."/>
            <person name="Yoshinaga Y."/>
            <person name="Zane M."/>
            <person name="Rokhsar D."/>
            <person name="Grimwood J."/>
            <person name="Schmutz J."/>
            <person name="Juenger T."/>
        </authorList>
    </citation>
    <scope>NUCLEOTIDE SEQUENCE [LARGE SCALE GENOMIC DNA]</scope>
    <source>
        <strain evidence="6">FIL2</strain>
    </source>
</reference>
<evidence type="ECO:0000256" key="2">
    <source>
        <dbReference type="ARBA" id="ARBA00022676"/>
    </source>
</evidence>
<keyword evidence="3 4" id="KW-0808">Transferase</keyword>
<accession>A0A2T8I970</accession>
<proteinExistence type="inferred from homology"/>
<evidence type="ECO:0000256" key="4">
    <source>
        <dbReference type="RuleBase" id="RU003718"/>
    </source>
</evidence>
<dbReference type="AlphaFoldDB" id="A0A2T8I970"/>
<dbReference type="PANTHER" id="PTHR48047">
    <property type="entry name" value="GLYCOSYLTRANSFERASE"/>
    <property type="match status" value="1"/>
</dbReference>
<dbReference type="InterPro" id="IPR035595">
    <property type="entry name" value="UDP_glycos_trans_CS"/>
</dbReference>
<evidence type="ECO:0000256" key="1">
    <source>
        <dbReference type="ARBA" id="ARBA00009995"/>
    </source>
</evidence>
<keyword evidence="2 4" id="KW-0328">Glycosyltransferase</keyword>
<dbReference type="PANTHER" id="PTHR48047:SF107">
    <property type="entry name" value="UDP-GLYCOSYLTRANSFERASE 92A1-LIKE"/>
    <property type="match status" value="1"/>
</dbReference>
<protein>
    <recommendedName>
        <fullName evidence="5">Glycosyltransferase</fullName>
        <ecNumber evidence="5">2.4.1.-</ecNumber>
    </recommendedName>
</protein>
<dbReference type="Proteomes" id="UP000243499">
    <property type="component" value="Chromosome 8"/>
</dbReference>
<dbReference type="EMBL" id="CM008053">
    <property type="protein sequence ID" value="PVH34210.1"/>
    <property type="molecule type" value="Genomic_DNA"/>
</dbReference>
<gene>
    <name evidence="6" type="ORF">PAHAL_8G172700</name>
</gene>
<dbReference type="Gene3D" id="3.40.50.2000">
    <property type="entry name" value="Glycogen Phosphorylase B"/>
    <property type="match status" value="2"/>
</dbReference>
<evidence type="ECO:0000256" key="3">
    <source>
        <dbReference type="ARBA" id="ARBA00022679"/>
    </source>
</evidence>
<sequence length="542" mass="59125">MELWCITLYRKWSGFVWKSQFGIVWFLQAAAAGGGMDGNKTLSSISFPHRMWPSDNHTTAIVTHPHTSMATTRKKHVVLFPFPGQGHLAGFLAFAGLLRRELPDAIVTLVSTPRNVAALSSSAAAESSSIGLHALPFVPADHGLPAGCESTSSLPLHEFMKLFEAFDSLEPAFDGYVSGLIGESEDASATVCIVADTFVAWTVDVARRRGCAHAFFASCGAFGTAILHALWKNMPALPFGPDGALRLPEHLEVVLHRSQLSPVFLHGAGRPTAYHHRHLPRGYLTDAVISNTVEELEPTGLAMLRRTLGKVPVWPIGPLVRTVSQTETYSDDGVVRWLDAQQLSSVLYISFGSQNTIRANQMMDLAAALDATGRPFVWAIRPPVGFDTNGDEWLPDGFEAWARAGSRGLLVRGWAPQLRILAHRATAAFLSHCGWNSVLESLTHGVPLMGWPLSAEQFYNVKTLEEVWGVCVEVARGNLESSAVDRSKVAEVVEKVMGDTAESAAMRRRVKEAQQVLSKAWAEDGGSSRMALHEFLRAMQLQ</sequence>
<dbReference type="InterPro" id="IPR002213">
    <property type="entry name" value="UDP_glucos_trans"/>
</dbReference>
<name>A0A2T8I970_9POAL</name>
<dbReference type="EC" id="2.4.1.-" evidence="5"/>
<dbReference type="SUPFAM" id="SSF53756">
    <property type="entry name" value="UDP-Glycosyltransferase/glycogen phosphorylase"/>
    <property type="match status" value="1"/>
</dbReference>
<dbReference type="FunFam" id="3.40.50.2000:FF:000064">
    <property type="entry name" value="Glycosyltransferase"/>
    <property type="match status" value="1"/>
</dbReference>
<evidence type="ECO:0000256" key="5">
    <source>
        <dbReference type="RuleBase" id="RU362057"/>
    </source>
</evidence>
<dbReference type="GO" id="GO:0035251">
    <property type="term" value="F:UDP-glucosyltransferase activity"/>
    <property type="evidence" value="ECO:0007669"/>
    <property type="project" value="TreeGrafter"/>
</dbReference>
<organism evidence="6">
    <name type="scientific">Panicum hallii</name>
    <dbReference type="NCBI Taxonomy" id="206008"/>
    <lineage>
        <taxon>Eukaryota</taxon>
        <taxon>Viridiplantae</taxon>
        <taxon>Streptophyta</taxon>
        <taxon>Embryophyta</taxon>
        <taxon>Tracheophyta</taxon>
        <taxon>Spermatophyta</taxon>
        <taxon>Magnoliopsida</taxon>
        <taxon>Liliopsida</taxon>
        <taxon>Poales</taxon>
        <taxon>Poaceae</taxon>
        <taxon>PACMAD clade</taxon>
        <taxon>Panicoideae</taxon>
        <taxon>Panicodae</taxon>
        <taxon>Paniceae</taxon>
        <taxon>Panicinae</taxon>
        <taxon>Panicum</taxon>
        <taxon>Panicum sect. Panicum</taxon>
    </lineage>
</organism>
<dbReference type="PROSITE" id="PS00375">
    <property type="entry name" value="UDPGT"/>
    <property type="match status" value="1"/>
</dbReference>
<dbReference type="Gramene" id="PVH34210">
    <property type="protein sequence ID" value="PVH34210"/>
    <property type="gene ID" value="PAHAL_8G172700"/>
</dbReference>